<feature type="domain" description="SnoaL-like" evidence="1">
    <location>
        <begin position="6"/>
        <end position="127"/>
    </location>
</feature>
<name>A0A318HN25_9MYCO</name>
<dbReference type="InterPro" id="IPR032710">
    <property type="entry name" value="NTF2-like_dom_sf"/>
</dbReference>
<dbReference type="Gene3D" id="3.10.450.50">
    <property type="match status" value="1"/>
</dbReference>
<dbReference type="EMBL" id="QJJU01000004">
    <property type="protein sequence ID" value="PXX10455.1"/>
    <property type="molecule type" value="Genomic_DNA"/>
</dbReference>
<dbReference type="InterPro" id="IPR037401">
    <property type="entry name" value="SnoaL-like"/>
</dbReference>
<reference evidence="2 3" key="2">
    <citation type="submission" date="2018-06" db="EMBL/GenBank/DDBJ databases">
        <title>Sequencing of bacterial isolates from soil warming experiment in Harvard Forest, Massachusetts, USA.</title>
        <authorList>
            <person name="Deangelis K.PhD."/>
        </authorList>
    </citation>
    <scope>NUCLEOTIDE SEQUENCE [LARGE SCALE GENOMIC DNA]</scope>
    <source>
        <strain evidence="2 3">GAS496</strain>
    </source>
</reference>
<organism evidence="2 3">
    <name type="scientific">Mycolicibacterium moriokaense</name>
    <dbReference type="NCBI Taxonomy" id="39691"/>
    <lineage>
        <taxon>Bacteria</taxon>
        <taxon>Bacillati</taxon>
        <taxon>Actinomycetota</taxon>
        <taxon>Actinomycetes</taxon>
        <taxon>Mycobacteriales</taxon>
        <taxon>Mycobacteriaceae</taxon>
        <taxon>Mycolicibacterium</taxon>
    </lineage>
</organism>
<accession>A0A318HN25</accession>
<evidence type="ECO:0000259" key="1">
    <source>
        <dbReference type="Pfam" id="PF13577"/>
    </source>
</evidence>
<dbReference type="AlphaFoldDB" id="A0A318HN25"/>
<evidence type="ECO:0000313" key="3">
    <source>
        <dbReference type="Proteomes" id="UP000247781"/>
    </source>
</evidence>
<evidence type="ECO:0000313" key="2">
    <source>
        <dbReference type="EMBL" id="PXX10455.1"/>
    </source>
</evidence>
<dbReference type="CDD" id="cd00531">
    <property type="entry name" value="NTF2_like"/>
    <property type="match status" value="1"/>
</dbReference>
<proteinExistence type="predicted"/>
<dbReference type="OrthoDB" id="4555743at2"/>
<reference evidence="3" key="1">
    <citation type="submission" date="2018-05" db="EMBL/GenBank/DDBJ databases">
        <authorList>
            <person name="Deangelis K."/>
            <person name="Huntemann M."/>
            <person name="Clum A."/>
            <person name="Pillay M."/>
            <person name="Palaniappan K."/>
            <person name="Varghese N."/>
            <person name="Mikhailova N."/>
            <person name="Stamatis D."/>
            <person name="Reddy T."/>
            <person name="Daum C."/>
            <person name="Shapiro N."/>
            <person name="Ivanova N."/>
            <person name="Kyrpides N."/>
            <person name="Woyke T."/>
        </authorList>
    </citation>
    <scope>NUCLEOTIDE SEQUENCE [LARGE SCALE GENOMIC DNA]</scope>
    <source>
        <strain evidence="3">GAS496</strain>
    </source>
</reference>
<keyword evidence="3" id="KW-1185">Reference proteome</keyword>
<sequence>MACECTERQAIIDVLNAYAMCLDTRDWLRLNNVFHPEAVGIYGATLNGRAAIVDSIRSFLDGCGPSQHLLGNYQISIDGDHAESSTKARVLHVGVGERADLTPYEAIGTYRDRHLRTADGWRIIHRHFDVQISIGDINILQPA</sequence>
<comment type="caution">
    <text evidence="2">The sequence shown here is derived from an EMBL/GenBank/DDBJ whole genome shotgun (WGS) entry which is preliminary data.</text>
</comment>
<gene>
    <name evidence="2" type="ORF">C8E89_104253</name>
</gene>
<dbReference type="RefSeq" id="WP_110315684.1">
    <property type="nucleotide sequence ID" value="NZ_QJJU01000004.1"/>
</dbReference>
<dbReference type="Pfam" id="PF13577">
    <property type="entry name" value="SnoaL_4"/>
    <property type="match status" value="1"/>
</dbReference>
<protein>
    <submittedName>
        <fullName evidence="2">SnoaL-like protein</fullName>
    </submittedName>
</protein>
<dbReference type="Proteomes" id="UP000247781">
    <property type="component" value="Unassembled WGS sequence"/>
</dbReference>
<dbReference type="SUPFAM" id="SSF54427">
    <property type="entry name" value="NTF2-like"/>
    <property type="match status" value="1"/>
</dbReference>